<organism evidence="5">
    <name type="scientific">Longilinea arvoryzae</name>
    <dbReference type="NCBI Taxonomy" id="360412"/>
    <lineage>
        <taxon>Bacteria</taxon>
        <taxon>Bacillati</taxon>
        <taxon>Chloroflexota</taxon>
        <taxon>Anaerolineae</taxon>
        <taxon>Anaerolineales</taxon>
        <taxon>Anaerolineaceae</taxon>
        <taxon>Longilinea</taxon>
    </lineage>
</organism>
<dbReference type="Proteomes" id="UP000055060">
    <property type="component" value="Unassembled WGS sequence"/>
</dbReference>
<dbReference type="SMART" id="SM00866">
    <property type="entry name" value="UTRA"/>
    <property type="match status" value="1"/>
</dbReference>
<keyword evidence="6" id="KW-1185">Reference proteome</keyword>
<dbReference type="Pfam" id="PF00392">
    <property type="entry name" value="GntR"/>
    <property type="match status" value="1"/>
</dbReference>
<dbReference type="InterPro" id="IPR036388">
    <property type="entry name" value="WH-like_DNA-bd_sf"/>
</dbReference>
<dbReference type="InterPro" id="IPR050679">
    <property type="entry name" value="Bact_HTH_transcr_reg"/>
</dbReference>
<name>A0A0S7B700_9CHLR</name>
<dbReference type="Pfam" id="PF07702">
    <property type="entry name" value="UTRA"/>
    <property type="match status" value="1"/>
</dbReference>
<protein>
    <submittedName>
        <fullName evidence="5">Transcriptional regulator</fullName>
    </submittedName>
</protein>
<accession>A0A0S7B700</accession>
<dbReference type="AlphaFoldDB" id="A0A0S7B700"/>
<dbReference type="Gene3D" id="1.10.10.10">
    <property type="entry name" value="Winged helix-like DNA-binding domain superfamily/Winged helix DNA-binding domain"/>
    <property type="match status" value="1"/>
</dbReference>
<keyword evidence="1" id="KW-0805">Transcription regulation</keyword>
<dbReference type="PANTHER" id="PTHR44846">
    <property type="entry name" value="MANNOSYL-D-GLYCERATE TRANSPORT/METABOLISM SYSTEM REPRESSOR MNGR-RELATED"/>
    <property type="match status" value="1"/>
</dbReference>
<dbReference type="GO" id="GO:0045892">
    <property type="term" value="P:negative regulation of DNA-templated transcription"/>
    <property type="evidence" value="ECO:0007669"/>
    <property type="project" value="TreeGrafter"/>
</dbReference>
<dbReference type="Gene3D" id="3.40.1410.10">
    <property type="entry name" value="Chorismate lyase-like"/>
    <property type="match status" value="1"/>
</dbReference>
<dbReference type="InterPro" id="IPR028978">
    <property type="entry name" value="Chorismate_lyase_/UTRA_dom_sf"/>
</dbReference>
<evidence type="ECO:0000256" key="3">
    <source>
        <dbReference type="ARBA" id="ARBA00023163"/>
    </source>
</evidence>
<dbReference type="PANTHER" id="PTHR44846:SF1">
    <property type="entry name" value="MANNOSYL-D-GLYCERATE TRANSPORT_METABOLISM SYSTEM REPRESSOR MNGR-RELATED"/>
    <property type="match status" value="1"/>
</dbReference>
<evidence type="ECO:0000313" key="6">
    <source>
        <dbReference type="Proteomes" id="UP000055060"/>
    </source>
</evidence>
<keyword evidence="2" id="KW-0238">DNA-binding</keyword>
<dbReference type="FunFam" id="1.10.10.10:FF:000079">
    <property type="entry name" value="GntR family transcriptional regulator"/>
    <property type="match status" value="1"/>
</dbReference>
<dbReference type="InterPro" id="IPR000524">
    <property type="entry name" value="Tscrpt_reg_HTH_GntR"/>
</dbReference>
<dbReference type="STRING" id="360412.LARV_00810"/>
<evidence type="ECO:0000256" key="1">
    <source>
        <dbReference type="ARBA" id="ARBA00023015"/>
    </source>
</evidence>
<dbReference type="RefSeq" id="WP_075072432.1">
    <property type="nucleotide sequence ID" value="NZ_DF967972.1"/>
</dbReference>
<sequence length="248" mass="28812">MLNKDGPMPIFYQIASNLRELIYRGDYSPRQKLPSENELALHFGVSRVTIRHALLELEQNQFIYREKGKGTFVAPLPYKGFLGFGSFSYKCRLLGHTPSSKVILFEERPSIPPESEGIFAMLQEECELRPFYYIERIRLMDGIPVAYENNYLPKHRYPGLEEFNLETQSLYTLMEEKWGIIPAKADQFFSVELADETTAGYLQLDPGQPLLKLASIVQTVKNEMIEFSVTTYCQRFLPYHVRQQSYQL</sequence>
<proteinExistence type="predicted"/>
<evidence type="ECO:0000256" key="2">
    <source>
        <dbReference type="ARBA" id="ARBA00023125"/>
    </source>
</evidence>
<dbReference type="GO" id="GO:0003700">
    <property type="term" value="F:DNA-binding transcription factor activity"/>
    <property type="evidence" value="ECO:0007669"/>
    <property type="project" value="InterPro"/>
</dbReference>
<evidence type="ECO:0000259" key="4">
    <source>
        <dbReference type="PROSITE" id="PS50949"/>
    </source>
</evidence>
<dbReference type="SUPFAM" id="SSF46785">
    <property type="entry name" value="Winged helix' DNA-binding domain"/>
    <property type="match status" value="1"/>
</dbReference>
<dbReference type="SUPFAM" id="SSF64288">
    <property type="entry name" value="Chorismate lyase-like"/>
    <property type="match status" value="1"/>
</dbReference>
<reference evidence="5" key="1">
    <citation type="submission" date="2015-07" db="EMBL/GenBank/DDBJ databases">
        <title>Draft Genome Sequences of Anaerolinea thermolimosa IMO-1, Bellilinea caldifistulae GOMI-1, Leptolinea tardivitalis YMTK-2, Levilinea saccharolytica KIBI-1,Longilinea arvoryzae KOME-1, Previously Described as Members of the Anaerolineaceae (Chloroflexi).</title>
        <authorList>
            <person name="Sekiguchi Y."/>
            <person name="Ohashi A."/>
            <person name="Matsuura N."/>
            <person name="Tourlousse M.D."/>
        </authorList>
    </citation>
    <scope>NUCLEOTIDE SEQUENCE [LARGE SCALE GENOMIC DNA]</scope>
    <source>
        <strain evidence="5">KOME-1</strain>
    </source>
</reference>
<dbReference type="InterPro" id="IPR036390">
    <property type="entry name" value="WH_DNA-bd_sf"/>
</dbReference>
<dbReference type="EMBL" id="DF967972">
    <property type="protein sequence ID" value="GAP13068.1"/>
    <property type="molecule type" value="Genomic_DNA"/>
</dbReference>
<dbReference type="CDD" id="cd07377">
    <property type="entry name" value="WHTH_GntR"/>
    <property type="match status" value="1"/>
</dbReference>
<dbReference type="PROSITE" id="PS50949">
    <property type="entry name" value="HTH_GNTR"/>
    <property type="match status" value="1"/>
</dbReference>
<dbReference type="SMART" id="SM00345">
    <property type="entry name" value="HTH_GNTR"/>
    <property type="match status" value="1"/>
</dbReference>
<dbReference type="InterPro" id="IPR011663">
    <property type="entry name" value="UTRA"/>
</dbReference>
<evidence type="ECO:0000313" key="5">
    <source>
        <dbReference type="EMBL" id="GAP13068.1"/>
    </source>
</evidence>
<dbReference type="PRINTS" id="PR00035">
    <property type="entry name" value="HTHGNTR"/>
</dbReference>
<keyword evidence="3" id="KW-0804">Transcription</keyword>
<dbReference type="GO" id="GO:0003677">
    <property type="term" value="F:DNA binding"/>
    <property type="evidence" value="ECO:0007669"/>
    <property type="project" value="UniProtKB-KW"/>
</dbReference>
<dbReference type="OrthoDB" id="146373at2"/>
<gene>
    <name evidence="5" type="ORF">LARV_00810</name>
</gene>
<feature type="domain" description="HTH gntR-type" evidence="4">
    <location>
        <begin position="8"/>
        <end position="76"/>
    </location>
</feature>